<dbReference type="SUPFAM" id="SSF52058">
    <property type="entry name" value="L domain-like"/>
    <property type="match status" value="1"/>
</dbReference>
<dbReference type="InterPro" id="IPR050994">
    <property type="entry name" value="At_inactive_RLKs"/>
</dbReference>
<keyword evidence="2" id="KW-0433">Leucine-rich repeat</keyword>
<evidence type="ECO:0000256" key="3">
    <source>
        <dbReference type="ARBA" id="ARBA00022692"/>
    </source>
</evidence>
<dbReference type="PANTHER" id="PTHR48010:SF44">
    <property type="entry name" value="F16P17.10 PROTEIN"/>
    <property type="match status" value="1"/>
</dbReference>
<proteinExistence type="predicted"/>
<dbReference type="Gramene" id="Pp3c14_22310V3.1">
    <property type="protein sequence ID" value="Pp3c14_22310V3.1"/>
    <property type="gene ID" value="Pp3c14_22310"/>
</dbReference>
<accession>A0A2K1JIV0</accession>
<keyword evidence="6 7" id="KW-0472">Membrane</keyword>
<dbReference type="Pfam" id="PF00069">
    <property type="entry name" value="Pkinase"/>
    <property type="match status" value="1"/>
</dbReference>
<dbReference type="AlphaFoldDB" id="A0A2K1JIV0"/>
<evidence type="ECO:0000256" key="5">
    <source>
        <dbReference type="ARBA" id="ARBA00022989"/>
    </source>
</evidence>
<dbReference type="Gene3D" id="1.10.510.10">
    <property type="entry name" value="Transferase(Phosphotransferase) domain 1"/>
    <property type="match status" value="1"/>
</dbReference>
<dbReference type="PaxDb" id="3218-PP1S34_385V6.1"/>
<reference evidence="9 11" key="1">
    <citation type="journal article" date="2008" name="Science">
        <title>The Physcomitrella genome reveals evolutionary insights into the conquest of land by plants.</title>
        <authorList>
            <person name="Rensing S."/>
            <person name="Lang D."/>
            <person name="Zimmer A."/>
            <person name="Terry A."/>
            <person name="Salamov A."/>
            <person name="Shapiro H."/>
            <person name="Nishiyama T."/>
            <person name="Perroud P.-F."/>
            <person name="Lindquist E."/>
            <person name="Kamisugi Y."/>
            <person name="Tanahashi T."/>
            <person name="Sakakibara K."/>
            <person name="Fujita T."/>
            <person name="Oishi K."/>
            <person name="Shin-I T."/>
            <person name="Kuroki Y."/>
            <person name="Toyoda A."/>
            <person name="Suzuki Y."/>
            <person name="Hashimoto A."/>
            <person name="Yamaguchi K."/>
            <person name="Sugano A."/>
            <person name="Kohara Y."/>
            <person name="Fujiyama A."/>
            <person name="Anterola A."/>
            <person name="Aoki S."/>
            <person name="Ashton N."/>
            <person name="Barbazuk W.B."/>
            <person name="Barker E."/>
            <person name="Bennetzen J."/>
            <person name="Bezanilla M."/>
            <person name="Blankenship R."/>
            <person name="Cho S.H."/>
            <person name="Dutcher S."/>
            <person name="Estelle M."/>
            <person name="Fawcett J.A."/>
            <person name="Gundlach H."/>
            <person name="Hanada K."/>
            <person name="Heyl A."/>
            <person name="Hicks K.A."/>
            <person name="Hugh J."/>
            <person name="Lohr M."/>
            <person name="Mayer K."/>
            <person name="Melkozernov A."/>
            <person name="Murata T."/>
            <person name="Nelson D."/>
            <person name="Pils B."/>
            <person name="Prigge M."/>
            <person name="Reiss B."/>
            <person name="Renner T."/>
            <person name="Rombauts S."/>
            <person name="Rushton P."/>
            <person name="Sanderfoot A."/>
            <person name="Schween G."/>
            <person name="Shiu S.-H."/>
            <person name="Stueber K."/>
            <person name="Theodoulou F.L."/>
            <person name="Tu H."/>
            <person name="Van de Peer Y."/>
            <person name="Verrier P.J."/>
            <person name="Waters E."/>
            <person name="Wood A."/>
            <person name="Yang L."/>
            <person name="Cove D."/>
            <person name="Cuming A."/>
            <person name="Hasebe M."/>
            <person name="Lucas S."/>
            <person name="Mishler D.B."/>
            <person name="Reski R."/>
            <person name="Grigoriev I."/>
            <person name="Quatrano R.S."/>
            <person name="Boore J.L."/>
        </authorList>
    </citation>
    <scope>NUCLEOTIDE SEQUENCE [LARGE SCALE GENOMIC DNA]</scope>
    <source>
        <strain evidence="10 11">cv. Gransden 2004</strain>
    </source>
</reference>
<dbReference type="EMBL" id="ABEU02000014">
    <property type="protein sequence ID" value="PNR41472.1"/>
    <property type="molecule type" value="Genomic_DNA"/>
</dbReference>
<feature type="transmembrane region" description="Helical" evidence="7">
    <location>
        <begin position="253"/>
        <end position="273"/>
    </location>
</feature>
<evidence type="ECO:0000256" key="2">
    <source>
        <dbReference type="ARBA" id="ARBA00022614"/>
    </source>
</evidence>
<dbReference type="Pfam" id="PF13855">
    <property type="entry name" value="LRR_8"/>
    <property type="match status" value="2"/>
</dbReference>
<comment type="subcellular location">
    <subcellularLocation>
        <location evidence="1">Membrane</location>
    </subcellularLocation>
</comment>
<dbReference type="SUPFAM" id="SSF56112">
    <property type="entry name" value="Protein kinase-like (PK-like)"/>
    <property type="match status" value="1"/>
</dbReference>
<evidence type="ECO:0000256" key="4">
    <source>
        <dbReference type="ARBA" id="ARBA00022737"/>
    </source>
</evidence>
<organism evidence="9">
    <name type="scientific">Physcomitrium patens</name>
    <name type="common">Spreading-leaved earth moss</name>
    <name type="synonym">Physcomitrella patens</name>
    <dbReference type="NCBI Taxonomy" id="3218"/>
    <lineage>
        <taxon>Eukaryota</taxon>
        <taxon>Viridiplantae</taxon>
        <taxon>Streptophyta</taxon>
        <taxon>Embryophyta</taxon>
        <taxon>Bryophyta</taxon>
        <taxon>Bryophytina</taxon>
        <taxon>Bryopsida</taxon>
        <taxon>Funariidae</taxon>
        <taxon>Funariales</taxon>
        <taxon>Funariaceae</taxon>
        <taxon>Physcomitrium</taxon>
    </lineage>
</organism>
<evidence type="ECO:0000259" key="8">
    <source>
        <dbReference type="PROSITE" id="PS50011"/>
    </source>
</evidence>
<dbReference type="InParanoid" id="A0A2K1JIV0"/>
<reference evidence="10" key="3">
    <citation type="submission" date="2020-12" db="UniProtKB">
        <authorList>
            <consortium name="EnsemblPlants"/>
        </authorList>
    </citation>
    <scope>IDENTIFICATION</scope>
</reference>
<keyword evidence="4" id="KW-0677">Repeat</keyword>
<evidence type="ECO:0000313" key="11">
    <source>
        <dbReference type="Proteomes" id="UP000006727"/>
    </source>
</evidence>
<evidence type="ECO:0000313" key="9">
    <source>
        <dbReference type="EMBL" id="PNR41472.1"/>
    </source>
</evidence>
<name>A0A2K1JIV0_PHYPA</name>
<keyword evidence="5 7" id="KW-1133">Transmembrane helix</keyword>
<evidence type="ECO:0000313" key="10">
    <source>
        <dbReference type="EnsemblPlants" id="Pp3c14_22310V3.1"/>
    </source>
</evidence>
<dbReference type="InterPro" id="IPR032675">
    <property type="entry name" value="LRR_dom_sf"/>
</dbReference>
<feature type="domain" description="Protein kinase" evidence="8">
    <location>
        <begin position="307"/>
        <end position="593"/>
    </location>
</feature>
<gene>
    <name evidence="9" type="ORF">PHYPA_018875</name>
</gene>
<dbReference type="PROSITE" id="PS50011">
    <property type="entry name" value="PROTEIN_KINASE_DOM"/>
    <property type="match status" value="1"/>
</dbReference>
<protein>
    <recommendedName>
        <fullName evidence="8">Protein kinase domain-containing protein</fullName>
    </recommendedName>
</protein>
<dbReference type="InterPro" id="IPR011009">
    <property type="entry name" value="Kinase-like_dom_sf"/>
</dbReference>
<evidence type="ECO:0000256" key="6">
    <source>
        <dbReference type="ARBA" id="ARBA00023136"/>
    </source>
</evidence>
<dbReference type="Gene3D" id="3.80.10.10">
    <property type="entry name" value="Ribonuclease Inhibitor"/>
    <property type="match status" value="1"/>
</dbReference>
<evidence type="ECO:0000256" key="7">
    <source>
        <dbReference type="SAM" id="Phobius"/>
    </source>
</evidence>
<reference evidence="9 11" key="2">
    <citation type="journal article" date="2018" name="Plant J.">
        <title>The Physcomitrella patens chromosome-scale assembly reveals moss genome structure and evolution.</title>
        <authorList>
            <person name="Lang D."/>
            <person name="Ullrich K.K."/>
            <person name="Murat F."/>
            <person name="Fuchs J."/>
            <person name="Jenkins J."/>
            <person name="Haas F.B."/>
            <person name="Piednoel M."/>
            <person name="Gundlach H."/>
            <person name="Van Bel M."/>
            <person name="Meyberg R."/>
            <person name="Vives C."/>
            <person name="Morata J."/>
            <person name="Symeonidi A."/>
            <person name="Hiss M."/>
            <person name="Muchero W."/>
            <person name="Kamisugi Y."/>
            <person name="Saleh O."/>
            <person name="Blanc G."/>
            <person name="Decker E.L."/>
            <person name="van Gessel N."/>
            <person name="Grimwood J."/>
            <person name="Hayes R.D."/>
            <person name="Graham S.W."/>
            <person name="Gunter L.E."/>
            <person name="McDaniel S.F."/>
            <person name="Hoernstein S.N.W."/>
            <person name="Larsson A."/>
            <person name="Li F.W."/>
            <person name="Perroud P.F."/>
            <person name="Phillips J."/>
            <person name="Ranjan P."/>
            <person name="Rokshar D.S."/>
            <person name="Rothfels C.J."/>
            <person name="Schneider L."/>
            <person name="Shu S."/>
            <person name="Stevenson D.W."/>
            <person name="Thummler F."/>
            <person name="Tillich M."/>
            <person name="Villarreal Aguilar J.C."/>
            <person name="Widiez T."/>
            <person name="Wong G.K."/>
            <person name="Wymore A."/>
            <person name="Zhang Y."/>
            <person name="Zimmer A.D."/>
            <person name="Quatrano R.S."/>
            <person name="Mayer K.F.X."/>
            <person name="Goodstein D."/>
            <person name="Casacuberta J.M."/>
            <person name="Vandepoele K."/>
            <person name="Reski R."/>
            <person name="Cuming A.C."/>
            <person name="Tuskan G.A."/>
            <person name="Maumus F."/>
            <person name="Salse J."/>
            <person name="Schmutz J."/>
            <person name="Rensing S.A."/>
        </authorList>
    </citation>
    <scope>NUCLEOTIDE SEQUENCE [LARGE SCALE GENOMIC DNA]</scope>
    <source>
        <strain evidence="10 11">cv. Gransden 2004</strain>
    </source>
</reference>
<dbReference type="Proteomes" id="UP000006727">
    <property type="component" value="Chromosome 14"/>
</dbReference>
<keyword evidence="11" id="KW-1185">Reference proteome</keyword>
<dbReference type="GO" id="GO:0016020">
    <property type="term" value="C:membrane"/>
    <property type="evidence" value="ECO:0007669"/>
    <property type="project" value="UniProtKB-SubCell"/>
</dbReference>
<dbReference type="PROSITE" id="PS51450">
    <property type="entry name" value="LRR"/>
    <property type="match status" value="1"/>
</dbReference>
<sequence length="606" mass="66301">MVGVTWSHESIFPFNCQEESFTQAFTYATDRGAVVTSLVLDSAGLSGTLSSAISQLYELKELVLGHNKLTGAIPGELGNSPSLTIVSLEHNQFTGMIPATIWNLCRNLKLTDLLLHGNNLSGPIPQPLSGSGTMCPKLTSLTLGNNSLSGIIPPFIGNFANLSWLDLSNNKLTYVIPLNFANLTNLSVETGHGFSVAGNRLMGPIPPFKESFNPGAFEGNSPWLCGLPLTTLCAHDLALTTHQRPRAGMSPTAIILLITAIVVCIVLLFYGFFQLTTQSARKLLKKMRLPPEERSLDDEAKFPQGKLVQFCESGVGPLSEDTVLKSASEVRTRHTETMYEIHEISKDLARDEPEFLRGVLRLAVIKHPNLVPLRAYYLSRRNEKLLIFDHVRGKTLADTIHGECPLNWPQRHKIALSIAQGLVHLHLEPPSPLVHGNLKTSTILVDGHHNALLTGYGLHLLASPAVVNAVVLDAANEEYTPDLRKSKKLSTQIDVFSYGVVLLEILTRQKPGRVPGTDRTVVLPELVKTAILEERTSDVLDLELLKPSMYTPTKNGLVEALRLGMACCAPSPSLRPTIGEVVQKLEDIQSKFMTRGIAYTKTSCKL</sequence>
<dbReference type="GO" id="GO:0005524">
    <property type="term" value="F:ATP binding"/>
    <property type="evidence" value="ECO:0007669"/>
    <property type="project" value="InterPro"/>
</dbReference>
<dbReference type="InterPro" id="IPR001611">
    <property type="entry name" value="Leu-rich_rpt"/>
</dbReference>
<dbReference type="EnsemblPlants" id="Pp3c14_22310V3.1">
    <property type="protein sequence ID" value="Pp3c14_22310V3.1"/>
    <property type="gene ID" value="Pp3c14_22310"/>
</dbReference>
<evidence type="ECO:0000256" key="1">
    <source>
        <dbReference type="ARBA" id="ARBA00004370"/>
    </source>
</evidence>
<dbReference type="Pfam" id="PF00560">
    <property type="entry name" value="LRR_1"/>
    <property type="match status" value="1"/>
</dbReference>
<dbReference type="GO" id="GO:0004672">
    <property type="term" value="F:protein kinase activity"/>
    <property type="evidence" value="ECO:0007669"/>
    <property type="project" value="InterPro"/>
</dbReference>
<dbReference type="InterPro" id="IPR000719">
    <property type="entry name" value="Prot_kinase_dom"/>
</dbReference>
<keyword evidence="3 7" id="KW-0812">Transmembrane</keyword>
<dbReference type="PANTHER" id="PTHR48010">
    <property type="entry name" value="OS05G0588300 PROTEIN"/>
    <property type="match status" value="1"/>
</dbReference>